<dbReference type="PROSITE" id="PS50862">
    <property type="entry name" value="AA_TRNA_LIGASE_II"/>
    <property type="match status" value="1"/>
</dbReference>
<feature type="compositionally biased region" description="Polar residues" evidence="1">
    <location>
        <begin position="615"/>
        <end position="625"/>
    </location>
</feature>
<dbReference type="RefSeq" id="XP_029216672.1">
    <property type="nucleotide sequence ID" value="XM_029360005.1"/>
</dbReference>
<dbReference type="GO" id="GO:0004820">
    <property type="term" value="F:glycine-tRNA ligase activity"/>
    <property type="evidence" value="ECO:0007669"/>
    <property type="project" value="TreeGrafter"/>
</dbReference>
<dbReference type="KEGG" id="bbes:BESB_012750"/>
<dbReference type="PANTHER" id="PTHR10745">
    <property type="entry name" value="GLYCYL-TRNA SYNTHETASE/DNA POLYMERASE SUBUNIT GAMMA-2"/>
    <property type="match status" value="1"/>
</dbReference>
<feature type="compositionally biased region" description="Polar residues" evidence="1">
    <location>
        <begin position="533"/>
        <end position="545"/>
    </location>
</feature>
<feature type="region of interest" description="Disordered" evidence="1">
    <location>
        <begin position="491"/>
        <end position="547"/>
    </location>
</feature>
<dbReference type="InterPro" id="IPR027031">
    <property type="entry name" value="Gly-tRNA_synthase/POLG2"/>
</dbReference>
<keyword evidence="4" id="KW-1185">Reference proteome</keyword>
<dbReference type="PANTHER" id="PTHR10745:SF8">
    <property type="entry name" value="DNA POLYMERASE SUBUNIT GAMMA-2, MITOCHONDRIAL"/>
    <property type="match status" value="1"/>
</dbReference>
<dbReference type="GeneID" id="40306337"/>
<dbReference type="GO" id="GO:0005737">
    <property type="term" value="C:cytoplasm"/>
    <property type="evidence" value="ECO:0007669"/>
    <property type="project" value="TreeGrafter"/>
</dbReference>
<dbReference type="VEuPathDB" id="ToxoDB:BESB_012750"/>
<sequence>MQHSSSVFCAPRSAVVSRHLDPHRKANRNLASGEASTRRTEALRATSSALLTSDSVPISSAAFSLLPHVGSRRRQRRFASDRLPSLAPFSRLLSSRHALPSHARSPFAAEAEAIYPPFQGFGLKGERGSAAGPLVTRPVSRERAHTAGKENEAEEDRNSGRGDRRGTERQLEKSRVHGGAVDAGRQRTSVLPETGEDPLLPRLDNFGFFTGPVPASQRLSLSMQDLKTFCRDHAIVVPAAELYGGLKGVVDFGAVGHLLVQNIRRALSAFFLRDACAECEPVCPSGDVESENWRGRGAGEQASLDQAALPLLLPRSPPRLTLALDLPRFQQTRHSVIGRRRAETAKSFRAARAEEEDASGDRLAGTAGEDATVADEAPPAAPQDSVTERADAQQRASAGSGATGEGVFAYLQSEAKPSPRLPQLGPIFFVETACLGPAAVWEGSGHARHFVDLVVSCRDSGRLFRVDALAYRQKGNAEAYEVSLLDESPLGRKLKQGDAQRESKAREASERSRGDRADREGAETGERVHAGEASSQSRLPSSVHSSWRPLTEAPREIFRHLPSPVTGRVGALSTPFHRNLMLQTRLARFPSCQDSDTHNGEASAGGSECVEGEAETSQKTESPSTKRGKGASRKQTHTSSWTEDEESIGVFRPETAQGLFVSYRKLLPPFLAPSLPFGTAQEGRAWRNELISSSRFLFRLREFRQFEIEYFFDASKTEGLDVLNSWLHELSRFFAAIGLPADLLSAAEQGEKDRAHYSSRSVDVSFRFPFGVAELCGLALRGDYDLRAHQTHSGQSLALPAESGSSSAGASVASSPCRGGSLPHVVEPSLGLERLILALLSSSFARDVVNGKPRTFLNLHPGLAPFQAAVFPVVTNVIELTEQARRLRSQLRARGFSVLWDFSSASIGRRYRRADELGVPFCFTLDHRSLKDGTVTVRWRNSAEQRRLKWGDAERFLKERVQLRFQDFVPVPPLSQKEDHAVNSDEHAEPKHNIR</sequence>
<feature type="region of interest" description="Disordered" evidence="1">
    <location>
        <begin position="20"/>
        <end position="39"/>
    </location>
</feature>
<proteinExistence type="predicted"/>
<organism evidence="3 4">
    <name type="scientific">Besnoitia besnoiti</name>
    <name type="common">Apicomplexan protozoan</name>
    <dbReference type="NCBI Taxonomy" id="94643"/>
    <lineage>
        <taxon>Eukaryota</taxon>
        <taxon>Sar</taxon>
        <taxon>Alveolata</taxon>
        <taxon>Apicomplexa</taxon>
        <taxon>Conoidasida</taxon>
        <taxon>Coccidia</taxon>
        <taxon>Eucoccidiorida</taxon>
        <taxon>Eimeriorina</taxon>
        <taxon>Sarcocystidae</taxon>
        <taxon>Besnoitia</taxon>
    </lineage>
</organism>
<feature type="region of interest" description="Disordered" evidence="1">
    <location>
        <begin position="129"/>
        <end position="196"/>
    </location>
</feature>
<protein>
    <recommendedName>
        <fullName evidence="2">Aminoacyl-transfer RNA synthetases class-II family profile domain-containing protein</fullName>
    </recommendedName>
</protein>
<dbReference type="EMBL" id="NWUJ01000010">
    <property type="protein sequence ID" value="PFH32663.1"/>
    <property type="molecule type" value="Genomic_DNA"/>
</dbReference>
<evidence type="ECO:0000259" key="2">
    <source>
        <dbReference type="PROSITE" id="PS50862"/>
    </source>
</evidence>
<feature type="region of interest" description="Disordered" evidence="1">
    <location>
        <begin position="347"/>
        <end position="401"/>
    </location>
</feature>
<dbReference type="Pfam" id="PF03129">
    <property type="entry name" value="HGTP_anticodon"/>
    <property type="match status" value="1"/>
</dbReference>
<feature type="compositionally biased region" description="Basic and acidic residues" evidence="1">
    <location>
        <begin position="495"/>
        <end position="530"/>
    </location>
</feature>
<evidence type="ECO:0000313" key="3">
    <source>
        <dbReference type="EMBL" id="PFH32663.1"/>
    </source>
</evidence>
<feature type="compositionally biased region" description="Basic and acidic residues" evidence="1">
    <location>
        <begin position="976"/>
        <end position="995"/>
    </location>
</feature>
<evidence type="ECO:0000256" key="1">
    <source>
        <dbReference type="SAM" id="MobiDB-lite"/>
    </source>
</evidence>
<dbReference type="Gene3D" id="3.30.930.10">
    <property type="entry name" value="Bira Bifunctional Protein, Domain 2"/>
    <property type="match status" value="2"/>
</dbReference>
<dbReference type="GO" id="GO:0006426">
    <property type="term" value="P:glycyl-tRNA aminoacylation"/>
    <property type="evidence" value="ECO:0007669"/>
    <property type="project" value="TreeGrafter"/>
</dbReference>
<gene>
    <name evidence="3" type="ORF">BESB_012750</name>
</gene>
<dbReference type="InterPro" id="IPR036621">
    <property type="entry name" value="Anticodon-bd_dom_sf"/>
</dbReference>
<evidence type="ECO:0000313" key="4">
    <source>
        <dbReference type="Proteomes" id="UP000224006"/>
    </source>
</evidence>
<comment type="caution">
    <text evidence="3">The sequence shown here is derived from an EMBL/GenBank/DDBJ whole genome shotgun (WGS) entry which is preliminary data.</text>
</comment>
<accession>A0A2A9MAE5</accession>
<dbReference type="InterPro" id="IPR006195">
    <property type="entry name" value="aa-tRNA-synth_II"/>
</dbReference>
<dbReference type="Proteomes" id="UP000224006">
    <property type="component" value="Chromosome IX"/>
</dbReference>
<feature type="compositionally biased region" description="Basic residues" evidence="1">
    <location>
        <begin position="626"/>
        <end position="636"/>
    </location>
</feature>
<dbReference type="InterPro" id="IPR004154">
    <property type="entry name" value="Anticodon-bd"/>
</dbReference>
<reference evidence="3 4" key="1">
    <citation type="submission" date="2017-09" db="EMBL/GenBank/DDBJ databases">
        <title>Genome sequencing of Besnoitia besnoiti strain Bb-Ger1.</title>
        <authorList>
            <person name="Schares G."/>
            <person name="Venepally P."/>
            <person name="Lorenzi H.A."/>
        </authorList>
    </citation>
    <scope>NUCLEOTIDE SEQUENCE [LARGE SCALE GENOMIC DNA]</scope>
    <source>
        <strain evidence="3 4">Bb-Ger1</strain>
    </source>
</reference>
<feature type="region of interest" description="Disordered" evidence="1">
    <location>
        <begin position="592"/>
        <end position="646"/>
    </location>
</feature>
<dbReference type="OrthoDB" id="57698at2759"/>
<dbReference type="AlphaFoldDB" id="A0A2A9MAE5"/>
<feature type="region of interest" description="Disordered" evidence="1">
    <location>
        <begin position="974"/>
        <end position="995"/>
    </location>
</feature>
<feature type="compositionally biased region" description="Basic and acidic residues" evidence="1">
    <location>
        <begin position="139"/>
        <end position="175"/>
    </location>
</feature>
<dbReference type="STRING" id="94643.A0A2A9MAE5"/>
<dbReference type="InterPro" id="IPR045864">
    <property type="entry name" value="aa-tRNA-synth_II/BPL/LPL"/>
</dbReference>
<dbReference type="Gene3D" id="3.40.50.800">
    <property type="entry name" value="Anticodon-binding domain"/>
    <property type="match status" value="1"/>
</dbReference>
<name>A0A2A9MAE5_BESBE</name>
<dbReference type="SUPFAM" id="SSF55681">
    <property type="entry name" value="Class II aaRS and biotin synthetases"/>
    <property type="match status" value="1"/>
</dbReference>
<feature type="domain" description="Aminoacyl-transfer RNA synthetases class-II family profile" evidence="2">
    <location>
        <begin position="651"/>
        <end position="853"/>
    </location>
</feature>
<dbReference type="SUPFAM" id="SSF52954">
    <property type="entry name" value="Class II aaRS ABD-related"/>
    <property type="match status" value="1"/>
</dbReference>